<name>A0A8T9T523_9BACT</name>
<sequence>MSTFPAPAVPGKSAARQRILAAAHRLFYAQGIRATGVDELIAAAEVARMSFYKHFPSKQALVVAFLHERHQQWQQQLEAQAKARSRTPAEEIRAIFLVLKDWFVEADFRGCAFINTVLETTDPHTQEHLLARQHKDVLRAYLEGLLRNSEFGNPAQGAAQLLLLIDGAIVRAQLGDGPAAASTAQALAELLLIKQE</sequence>
<evidence type="ECO:0000313" key="7">
    <source>
        <dbReference type="Proteomes" id="UP000829925"/>
    </source>
</evidence>
<dbReference type="PANTHER" id="PTHR47506">
    <property type="entry name" value="TRANSCRIPTIONAL REGULATORY PROTEIN"/>
    <property type="match status" value="1"/>
</dbReference>
<keyword evidence="1" id="KW-0805">Transcription regulation</keyword>
<keyword evidence="3" id="KW-0804">Transcription</keyword>
<protein>
    <submittedName>
        <fullName evidence="6">TetR/AcrR family transcriptional regulator</fullName>
    </submittedName>
</protein>
<proteinExistence type="predicted"/>
<dbReference type="InterPro" id="IPR001647">
    <property type="entry name" value="HTH_TetR"/>
</dbReference>
<dbReference type="Pfam" id="PF00440">
    <property type="entry name" value="TetR_N"/>
    <property type="match status" value="1"/>
</dbReference>
<dbReference type="PROSITE" id="PS50977">
    <property type="entry name" value="HTH_TETR_2"/>
    <property type="match status" value="1"/>
</dbReference>
<gene>
    <name evidence="6" type="ORF">MUN82_07720</name>
</gene>
<dbReference type="InterPro" id="IPR036271">
    <property type="entry name" value="Tet_transcr_reg_TetR-rel_C_sf"/>
</dbReference>
<evidence type="ECO:0000256" key="3">
    <source>
        <dbReference type="ARBA" id="ARBA00023163"/>
    </source>
</evidence>
<keyword evidence="2 4" id="KW-0238">DNA-binding</keyword>
<dbReference type="Proteomes" id="UP000829925">
    <property type="component" value="Chromosome"/>
</dbReference>
<organism evidence="6 7">
    <name type="scientific">Hymenobacter aerilatus</name>
    <dbReference type="NCBI Taxonomy" id="2932251"/>
    <lineage>
        <taxon>Bacteria</taxon>
        <taxon>Pseudomonadati</taxon>
        <taxon>Bacteroidota</taxon>
        <taxon>Cytophagia</taxon>
        <taxon>Cytophagales</taxon>
        <taxon>Hymenobacteraceae</taxon>
        <taxon>Hymenobacter</taxon>
    </lineage>
</organism>
<evidence type="ECO:0000259" key="5">
    <source>
        <dbReference type="PROSITE" id="PS50977"/>
    </source>
</evidence>
<dbReference type="EMBL" id="CP095053">
    <property type="protein sequence ID" value="UOR06979.1"/>
    <property type="molecule type" value="Genomic_DNA"/>
</dbReference>
<dbReference type="PANTHER" id="PTHR47506:SF3">
    <property type="entry name" value="HTH-TYPE TRANSCRIPTIONAL REGULATOR LMRA"/>
    <property type="match status" value="1"/>
</dbReference>
<accession>A0A8T9T523</accession>
<dbReference type="PRINTS" id="PR00455">
    <property type="entry name" value="HTHTETR"/>
</dbReference>
<feature type="DNA-binding region" description="H-T-H motif" evidence="4">
    <location>
        <begin position="36"/>
        <end position="55"/>
    </location>
</feature>
<dbReference type="SUPFAM" id="SSF46689">
    <property type="entry name" value="Homeodomain-like"/>
    <property type="match status" value="1"/>
</dbReference>
<feature type="domain" description="HTH tetR-type" evidence="5">
    <location>
        <begin position="13"/>
        <end position="73"/>
    </location>
</feature>
<evidence type="ECO:0000256" key="2">
    <source>
        <dbReference type="ARBA" id="ARBA00023125"/>
    </source>
</evidence>
<dbReference type="RefSeq" id="WP_245096391.1">
    <property type="nucleotide sequence ID" value="NZ_CP095053.1"/>
</dbReference>
<dbReference type="AlphaFoldDB" id="A0A8T9T523"/>
<evidence type="ECO:0000313" key="6">
    <source>
        <dbReference type="EMBL" id="UOR06979.1"/>
    </source>
</evidence>
<dbReference type="InterPro" id="IPR009057">
    <property type="entry name" value="Homeodomain-like_sf"/>
</dbReference>
<evidence type="ECO:0000256" key="4">
    <source>
        <dbReference type="PROSITE-ProRule" id="PRU00335"/>
    </source>
</evidence>
<dbReference type="GO" id="GO:0003677">
    <property type="term" value="F:DNA binding"/>
    <property type="evidence" value="ECO:0007669"/>
    <property type="project" value="UniProtKB-UniRule"/>
</dbReference>
<dbReference type="Gene3D" id="1.10.357.10">
    <property type="entry name" value="Tetracycline Repressor, domain 2"/>
    <property type="match status" value="1"/>
</dbReference>
<dbReference type="KEGG" id="haei:MUN82_07720"/>
<keyword evidence="7" id="KW-1185">Reference proteome</keyword>
<dbReference type="SUPFAM" id="SSF48498">
    <property type="entry name" value="Tetracyclin repressor-like, C-terminal domain"/>
    <property type="match status" value="1"/>
</dbReference>
<reference evidence="6 7" key="1">
    <citation type="submission" date="2022-04" db="EMBL/GenBank/DDBJ databases">
        <title>Hymenobacter sp. isolated from the air.</title>
        <authorList>
            <person name="Won M."/>
            <person name="Lee C.-M."/>
            <person name="Woen H.-Y."/>
            <person name="Kwon S.-W."/>
        </authorList>
    </citation>
    <scope>NUCLEOTIDE SEQUENCE [LARGE SCALE GENOMIC DNA]</scope>
    <source>
        <strain evidence="7">5413 J-13</strain>
    </source>
</reference>
<evidence type="ECO:0000256" key="1">
    <source>
        <dbReference type="ARBA" id="ARBA00023015"/>
    </source>
</evidence>